<dbReference type="Proteomes" id="UP000780875">
    <property type="component" value="Unassembled WGS sequence"/>
</dbReference>
<evidence type="ECO:0000256" key="7">
    <source>
        <dbReference type="ARBA" id="ARBA00023136"/>
    </source>
</evidence>
<dbReference type="Pfam" id="PF10099">
    <property type="entry name" value="RskA_C"/>
    <property type="match status" value="1"/>
</dbReference>
<dbReference type="InterPro" id="IPR041916">
    <property type="entry name" value="Anti_sigma_zinc_sf"/>
</dbReference>
<dbReference type="RefSeq" id="WP_224122403.1">
    <property type="nucleotide sequence ID" value="NZ_JAIQZJ010000003.1"/>
</dbReference>
<gene>
    <name evidence="14" type="ORF">K8U61_07635</name>
</gene>
<accession>A0ABS7UB17</accession>
<proteinExistence type="predicted"/>
<feature type="transmembrane region" description="Helical" evidence="11">
    <location>
        <begin position="98"/>
        <end position="116"/>
    </location>
</feature>
<sequence length="245" mass="25389">MTTPQEFHAMTGAYAVDALDDTERAAFEEHLTECPDCRAEVASLREAAALLAETTAIEPPAALRDRVLADITSVRPLPPEVPAPVVPLAERRRRRPRLLLAAAAAVVLVGAGAVVWQQPWDDSSTTQLTGAAAVLAASDARSTSLDFPSGASATVTHSDSLGEAVIVTKKMPAPPAGKVYQLWLDQPGVGMVSAGVMPVEEDQTVLLTGDAATATGAGITVEPEGGSDAPTSKPIALFDFGRSKA</sequence>
<dbReference type="EMBL" id="JAIQZJ010000003">
    <property type="protein sequence ID" value="MBZ5738029.1"/>
    <property type="molecule type" value="Genomic_DNA"/>
</dbReference>
<evidence type="ECO:0000256" key="9">
    <source>
        <dbReference type="ARBA" id="ARBA00029829"/>
    </source>
</evidence>
<evidence type="ECO:0000313" key="15">
    <source>
        <dbReference type="Proteomes" id="UP000780875"/>
    </source>
</evidence>
<keyword evidence="15" id="KW-1185">Reference proteome</keyword>
<evidence type="ECO:0000256" key="6">
    <source>
        <dbReference type="ARBA" id="ARBA00023015"/>
    </source>
</evidence>
<dbReference type="InterPro" id="IPR027383">
    <property type="entry name" value="Znf_put"/>
</dbReference>
<dbReference type="Pfam" id="PF13490">
    <property type="entry name" value="zf-HC2"/>
    <property type="match status" value="1"/>
</dbReference>
<evidence type="ECO:0000256" key="4">
    <source>
        <dbReference type="ARBA" id="ARBA00022692"/>
    </source>
</evidence>
<feature type="domain" description="Anti-sigma K factor RskA C-terminal" evidence="12">
    <location>
        <begin position="99"/>
        <end position="235"/>
    </location>
</feature>
<evidence type="ECO:0000259" key="13">
    <source>
        <dbReference type="Pfam" id="PF13490"/>
    </source>
</evidence>
<evidence type="ECO:0000256" key="10">
    <source>
        <dbReference type="ARBA" id="ARBA00030803"/>
    </source>
</evidence>
<dbReference type="InterPro" id="IPR051474">
    <property type="entry name" value="Anti-sigma-K/W_factor"/>
</dbReference>
<keyword evidence="8" id="KW-0804">Transcription</keyword>
<evidence type="ECO:0000256" key="2">
    <source>
        <dbReference type="ARBA" id="ARBA00004236"/>
    </source>
</evidence>
<evidence type="ECO:0000256" key="8">
    <source>
        <dbReference type="ARBA" id="ARBA00023163"/>
    </source>
</evidence>
<evidence type="ECO:0000313" key="14">
    <source>
        <dbReference type="EMBL" id="MBZ5738029.1"/>
    </source>
</evidence>
<comment type="subcellular location">
    <subcellularLocation>
        <location evidence="2">Cell membrane</location>
    </subcellularLocation>
    <subcellularLocation>
        <location evidence="1">Membrane</location>
        <topology evidence="1">Single-pass membrane protein</topology>
    </subcellularLocation>
</comment>
<dbReference type="Gene3D" id="1.10.10.1320">
    <property type="entry name" value="Anti-sigma factor, zinc-finger domain"/>
    <property type="match status" value="1"/>
</dbReference>
<organism evidence="14 15">
    <name type="scientific">Nocardioides mangrovi</name>
    <dbReference type="NCBI Taxonomy" id="2874580"/>
    <lineage>
        <taxon>Bacteria</taxon>
        <taxon>Bacillati</taxon>
        <taxon>Actinomycetota</taxon>
        <taxon>Actinomycetes</taxon>
        <taxon>Propionibacteriales</taxon>
        <taxon>Nocardioidaceae</taxon>
        <taxon>Nocardioides</taxon>
    </lineage>
</organism>
<evidence type="ECO:0000256" key="1">
    <source>
        <dbReference type="ARBA" id="ARBA00004167"/>
    </source>
</evidence>
<evidence type="ECO:0000256" key="3">
    <source>
        <dbReference type="ARBA" id="ARBA00022475"/>
    </source>
</evidence>
<reference evidence="14 15" key="1">
    <citation type="submission" date="2021-09" db="EMBL/GenBank/DDBJ databases">
        <title>Whole genome sequence of Nocardioides sp. GBK3QG-3.</title>
        <authorList>
            <person name="Tuo L."/>
        </authorList>
    </citation>
    <scope>NUCLEOTIDE SEQUENCE [LARGE SCALE GENOMIC DNA]</scope>
    <source>
        <strain evidence="14 15">GBK3QG-3</strain>
    </source>
</reference>
<dbReference type="PANTHER" id="PTHR37461:SF1">
    <property type="entry name" value="ANTI-SIGMA-K FACTOR RSKA"/>
    <property type="match status" value="1"/>
</dbReference>
<feature type="domain" description="Putative zinc-finger" evidence="13">
    <location>
        <begin position="6"/>
        <end position="38"/>
    </location>
</feature>
<keyword evidence="5 11" id="KW-1133">Transmembrane helix</keyword>
<comment type="caution">
    <text evidence="14">The sequence shown here is derived from an EMBL/GenBank/DDBJ whole genome shotgun (WGS) entry which is preliminary data.</text>
</comment>
<name>A0ABS7UB17_9ACTN</name>
<evidence type="ECO:0000256" key="11">
    <source>
        <dbReference type="SAM" id="Phobius"/>
    </source>
</evidence>
<keyword evidence="6" id="KW-0805">Transcription regulation</keyword>
<keyword evidence="3" id="KW-1003">Cell membrane</keyword>
<evidence type="ECO:0000259" key="12">
    <source>
        <dbReference type="Pfam" id="PF10099"/>
    </source>
</evidence>
<dbReference type="PANTHER" id="PTHR37461">
    <property type="entry name" value="ANTI-SIGMA-K FACTOR RSKA"/>
    <property type="match status" value="1"/>
</dbReference>
<keyword evidence="4 11" id="KW-0812">Transmembrane</keyword>
<dbReference type="InterPro" id="IPR018764">
    <property type="entry name" value="RskA_C"/>
</dbReference>
<evidence type="ECO:0000256" key="5">
    <source>
        <dbReference type="ARBA" id="ARBA00022989"/>
    </source>
</evidence>
<keyword evidence="7 11" id="KW-0472">Membrane</keyword>
<protein>
    <recommendedName>
        <fullName evidence="10">Regulator of SigK</fullName>
    </recommendedName>
    <alternativeName>
        <fullName evidence="9">Sigma-K anti-sigma factor RskA</fullName>
    </alternativeName>
</protein>